<sequence>MVLVVFSGLRALVVVRLSRLPLVASCSHLAASLQHPHVASCQEDLLTVSFQSPQVFVDFQDPVVVSSHPPVGFSSHHRPAAFDATSPGHPFGPEFLMEADVLHLSSTKSQLTLSVPMETLQNITGKCGMQLLEPTLELSLFRRFGHCELYVMWKDLLLRLLPKERPLFLNSARFASPGQFGRAEIPSGRDVTRMYKASRSWAADSPSMTVAYRLSQDRVDFVSWCGSHSHKHLYITSLPSDMRLLERKTGRTCTKNRLAETALRSVSWTGVLGSQPASVSPSLRSLTKKPPTFMQSRRAQQGLFVSYTSSYTGNNTSPTHVYLMRQSTPQKAGVTTPCTLGISPASPPRVSIGQRLCVCISFGNHIDSSSACPQGSPSNQIRKIYSMTKCITKNLNPAFCFSCCRRTKKRVLWAGKRNVKRQNVYTWHAPESNAALNKASNRHQVYQYEHKSCETKKKATVKVCLRVHLGGKFHSFRIDIYTLCDRGGRIQEECERVSCGRGLELVEAGIGRVGVTRGSY</sequence>
<dbReference type="VEuPathDB" id="FungiDB:VP01_3488g2"/>
<proteinExistence type="predicted"/>
<dbReference type="Proteomes" id="UP000037035">
    <property type="component" value="Unassembled WGS sequence"/>
</dbReference>
<name>A0A0L6UWP2_9BASI</name>
<reference evidence="2 3" key="1">
    <citation type="submission" date="2015-08" db="EMBL/GenBank/DDBJ databases">
        <title>Next Generation Sequencing and Analysis of the Genome of Puccinia sorghi L Schw, the Causal Agent of Maize Common Rust.</title>
        <authorList>
            <person name="Rochi L."/>
            <person name="Burguener G."/>
            <person name="Darino M."/>
            <person name="Turjanski A."/>
            <person name="Kreff E."/>
            <person name="Dieguez M.J."/>
            <person name="Sacco F."/>
        </authorList>
    </citation>
    <scope>NUCLEOTIDE SEQUENCE [LARGE SCALE GENOMIC DNA]</scope>
    <source>
        <strain evidence="2 3">RO10H11247</strain>
    </source>
</reference>
<feature type="chain" id="PRO_5005568101" evidence="1">
    <location>
        <begin position="26"/>
        <end position="520"/>
    </location>
</feature>
<keyword evidence="3" id="KW-1185">Reference proteome</keyword>
<evidence type="ECO:0000256" key="1">
    <source>
        <dbReference type="SAM" id="SignalP"/>
    </source>
</evidence>
<protein>
    <submittedName>
        <fullName evidence="2">Putative signal peptide protein</fullName>
    </submittedName>
</protein>
<accession>A0A0L6UWP2</accession>
<gene>
    <name evidence="2" type="ORF">VP01_3488g2</name>
</gene>
<evidence type="ECO:0000313" key="2">
    <source>
        <dbReference type="EMBL" id="KNZ52672.1"/>
    </source>
</evidence>
<comment type="caution">
    <text evidence="2">The sequence shown here is derived from an EMBL/GenBank/DDBJ whole genome shotgun (WGS) entry which is preliminary data.</text>
</comment>
<dbReference type="EMBL" id="LAVV01008488">
    <property type="protein sequence ID" value="KNZ52672.1"/>
    <property type="molecule type" value="Genomic_DNA"/>
</dbReference>
<evidence type="ECO:0000313" key="3">
    <source>
        <dbReference type="Proteomes" id="UP000037035"/>
    </source>
</evidence>
<feature type="signal peptide" evidence="1">
    <location>
        <begin position="1"/>
        <end position="25"/>
    </location>
</feature>
<organism evidence="2 3">
    <name type="scientific">Puccinia sorghi</name>
    <dbReference type="NCBI Taxonomy" id="27349"/>
    <lineage>
        <taxon>Eukaryota</taxon>
        <taxon>Fungi</taxon>
        <taxon>Dikarya</taxon>
        <taxon>Basidiomycota</taxon>
        <taxon>Pucciniomycotina</taxon>
        <taxon>Pucciniomycetes</taxon>
        <taxon>Pucciniales</taxon>
        <taxon>Pucciniaceae</taxon>
        <taxon>Puccinia</taxon>
    </lineage>
</organism>
<dbReference type="AlphaFoldDB" id="A0A0L6UWP2"/>
<keyword evidence="1" id="KW-0732">Signal</keyword>